<sequence>MAAGSSQCLACQQGTAHQVEPLIGPFEAGVQSGSPALRSRQPVEFSNGQQPCENCLTEWQQKWLCVSGLNLTVRIYITVLSPIMMQEWVCHMECAASPTTFNCAAVTLGTSAANTGSFHVTKELSETEKISSHQL</sequence>
<proteinExistence type="predicted"/>
<dbReference type="EMBL" id="OX395127">
    <property type="protein sequence ID" value="CAI5767433.1"/>
    <property type="molecule type" value="Genomic_DNA"/>
</dbReference>
<evidence type="ECO:0000313" key="2">
    <source>
        <dbReference type="Proteomes" id="UP001178461"/>
    </source>
</evidence>
<dbReference type="Proteomes" id="UP001178461">
    <property type="component" value="Chromosome 2"/>
</dbReference>
<organism evidence="1 2">
    <name type="scientific">Podarcis lilfordi</name>
    <name type="common">Lilford's wall lizard</name>
    <dbReference type="NCBI Taxonomy" id="74358"/>
    <lineage>
        <taxon>Eukaryota</taxon>
        <taxon>Metazoa</taxon>
        <taxon>Chordata</taxon>
        <taxon>Craniata</taxon>
        <taxon>Vertebrata</taxon>
        <taxon>Euteleostomi</taxon>
        <taxon>Lepidosauria</taxon>
        <taxon>Squamata</taxon>
        <taxon>Bifurcata</taxon>
        <taxon>Unidentata</taxon>
        <taxon>Episquamata</taxon>
        <taxon>Laterata</taxon>
        <taxon>Lacertibaenia</taxon>
        <taxon>Lacertidae</taxon>
        <taxon>Podarcis</taxon>
    </lineage>
</organism>
<dbReference type="AlphaFoldDB" id="A0AA35JZA0"/>
<protein>
    <submittedName>
        <fullName evidence="1">Uncharacterized protein</fullName>
    </submittedName>
</protein>
<accession>A0AA35JZA0</accession>
<name>A0AA35JZA0_9SAUR</name>
<evidence type="ECO:0000313" key="1">
    <source>
        <dbReference type="EMBL" id="CAI5767433.1"/>
    </source>
</evidence>
<gene>
    <name evidence="1" type="ORF">PODLI_1B006376</name>
</gene>
<keyword evidence="2" id="KW-1185">Reference proteome</keyword>
<reference evidence="1" key="1">
    <citation type="submission" date="2022-12" db="EMBL/GenBank/DDBJ databases">
        <authorList>
            <person name="Alioto T."/>
            <person name="Alioto T."/>
            <person name="Gomez Garrido J."/>
        </authorList>
    </citation>
    <scope>NUCLEOTIDE SEQUENCE</scope>
</reference>